<reference evidence="2 4" key="1">
    <citation type="journal article" date="2008" name="Science">
        <title>The Physcomitrella genome reveals evolutionary insights into the conquest of land by plants.</title>
        <authorList>
            <person name="Rensing S."/>
            <person name="Lang D."/>
            <person name="Zimmer A."/>
            <person name="Terry A."/>
            <person name="Salamov A."/>
            <person name="Shapiro H."/>
            <person name="Nishiyama T."/>
            <person name="Perroud P.-F."/>
            <person name="Lindquist E."/>
            <person name="Kamisugi Y."/>
            <person name="Tanahashi T."/>
            <person name="Sakakibara K."/>
            <person name="Fujita T."/>
            <person name="Oishi K."/>
            <person name="Shin-I T."/>
            <person name="Kuroki Y."/>
            <person name="Toyoda A."/>
            <person name="Suzuki Y."/>
            <person name="Hashimoto A."/>
            <person name="Yamaguchi K."/>
            <person name="Sugano A."/>
            <person name="Kohara Y."/>
            <person name="Fujiyama A."/>
            <person name="Anterola A."/>
            <person name="Aoki S."/>
            <person name="Ashton N."/>
            <person name="Barbazuk W.B."/>
            <person name="Barker E."/>
            <person name="Bennetzen J."/>
            <person name="Bezanilla M."/>
            <person name="Blankenship R."/>
            <person name="Cho S.H."/>
            <person name="Dutcher S."/>
            <person name="Estelle M."/>
            <person name="Fawcett J.A."/>
            <person name="Gundlach H."/>
            <person name="Hanada K."/>
            <person name="Heyl A."/>
            <person name="Hicks K.A."/>
            <person name="Hugh J."/>
            <person name="Lohr M."/>
            <person name="Mayer K."/>
            <person name="Melkozernov A."/>
            <person name="Murata T."/>
            <person name="Nelson D."/>
            <person name="Pils B."/>
            <person name="Prigge M."/>
            <person name="Reiss B."/>
            <person name="Renner T."/>
            <person name="Rombauts S."/>
            <person name="Rushton P."/>
            <person name="Sanderfoot A."/>
            <person name="Schween G."/>
            <person name="Shiu S.-H."/>
            <person name="Stueber K."/>
            <person name="Theodoulou F.L."/>
            <person name="Tu H."/>
            <person name="Van de Peer Y."/>
            <person name="Verrier P.J."/>
            <person name="Waters E."/>
            <person name="Wood A."/>
            <person name="Yang L."/>
            <person name="Cove D."/>
            <person name="Cuming A."/>
            <person name="Hasebe M."/>
            <person name="Lucas S."/>
            <person name="Mishler D.B."/>
            <person name="Reski R."/>
            <person name="Grigoriev I."/>
            <person name="Quatrano R.S."/>
            <person name="Boore J.L."/>
        </authorList>
    </citation>
    <scope>NUCLEOTIDE SEQUENCE [LARGE SCALE GENOMIC DNA]</scope>
    <source>
        <strain evidence="3 4">cv. Gransden 2004</strain>
    </source>
</reference>
<proteinExistence type="predicted"/>
<dbReference type="EnsemblPlants" id="Pp3c27_2520V3.1">
    <property type="protein sequence ID" value="Pp3c27_2520V3.1"/>
    <property type="gene ID" value="Pp3c27_2520"/>
</dbReference>
<evidence type="ECO:0000313" key="4">
    <source>
        <dbReference type="Proteomes" id="UP000006727"/>
    </source>
</evidence>
<keyword evidence="1" id="KW-0812">Transmembrane</keyword>
<feature type="transmembrane region" description="Helical" evidence="1">
    <location>
        <begin position="6"/>
        <end position="30"/>
    </location>
</feature>
<name>A0A2K1IAD4_PHYPA</name>
<dbReference type="EMBL" id="ABEU02000027">
    <property type="protein sequence ID" value="PNR26237.1"/>
    <property type="molecule type" value="Genomic_DNA"/>
</dbReference>
<protein>
    <submittedName>
        <fullName evidence="2 3">Uncharacterized protein</fullName>
    </submittedName>
</protein>
<gene>
    <name evidence="2" type="ORF">PHYPA_030811</name>
</gene>
<keyword evidence="1" id="KW-0472">Membrane</keyword>
<dbReference type="Gramene" id="Pp3c27_2520V3.1">
    <property type="protein sequence ID" value="Pp3c27_2520V3.1"/>
    <property type="gene ID" value="Pp3c27_2520"/>
</dbReference>
<sequence>MSGRLFSPGLLQAFVFLRTFFWWCFFNYFYTSLQPDPKKVLLLSFECGLPVTQPQKVEAEIVPHHHKAIEFYDVD</sequence>
<reference evidence="3" key="3">
    <citation type="submission" date="2020-12" db="UniProtKB">
        <authorList>
            <consortium name="EnsemblPlants"/>
        </authorList>
    </citation>
    <scope>IDENTIFICATION</scope>
</reference>
<reference evidence="2 4" key="2">
    <citation type="journal article" date="2018" name="Plant J.">
        <title>The Physcomitrella patens chromosome-scale assembly reveals moss genome structure and evolution.</title>
        <authorList>
            <person name="Lang D."/>
            <person name="Ullrich K.K."/>
            <person name="Murat F."/>
            <person name="Fuchs J."/>
            <person name="Jenkins J."/>
            <person name="Haas F.B."/>
            <person name="Piednoel M."/>
            <person name="Gundlach H."/>
            <person name="Van Bel M."/>
            <person name="Meyberg R."/>
            <person name="Vives C."/>
            <person name="Morata J."/>
            <person name="Symeonidi A."/>
            <person name="Hiss M."/>
            <person name="Muchero W."/>
            <person name="Kamisugi Y."/>
            <person name="Saleh O."/>
            <person name="Blanc G."/>
            <person name="Decker E.L."/>
            <person name="van Gessel N."/>
            <person name="Grimwood J."/>
            <person name="Hayes R.D."/>
            <person name="Graham S.W."/>
            <person name="Gunter L.E."/>
            <person name="McDaniel S.F."/>
            <person name="Hoernstein S.N.W."/>
            <person name="Larsson A."/>
            <person name="Li F.W."/>
            <person name="Perroud P.F."/>
            <person name="Phillips J."/>
            <person name="Ranjan P."/>
            <person name="Rokshar D.S."/>
            <person name="Rothfels C.J."/>
            <person name="Schneider L."/>
            <person name="Shu S."/>
            <person name="Stevenson D.W."/>
            <person name="Thummler F."/>
            <person name="Tillich M."/>
            <person name="Villarreal Aguilar J.C."/>
            <person name="Widiez T."/>
            <person name="Wong G.K."/>
            <person name="Wymore A."/>
            <person name="Zhang Y."/>
            <person name="Zimmer A.D."/>
            <person name="Quatrano R.S."/>
            <person name="Mayer K.F.X."/>
            <person name="Goodstein D."/>
            <person name="Casacuberta J.M."/>
            <person name="Vandepoele K."/>
            <person name="Reski R."/>
            <person name="Cuming A.C."/>
            <person name="Tuskan G.A."/>
            <person name="Maumus F."/>
            <person name="Salse J."/>
            <person name="Schmutz J."/>
            <person name="Rensing S.A."/>
        </authorList>
    </citation>
    <scope>NUCLEOTIDE SEQUENCE [LARGE SCALE GENOMIC DNA]</scope>
    <source>
        <strain evidence="3 4">cv. Gransden 2004</strain>
    </source>
</reference>
<evidence type="ECO:0000313" key="2">
    <source>
        <dbReference type="EMBL" id="PNR26237.1"/>
    </source>
</evidence>
<dbReference type="InParanoid" id="A0A2K1IAD4"/>
<evidence type="ECO:0000256" key="1">
    <source>
        <dbReference type="SAM" id="Phobius"/>
    </source>
</evidence>
<organism evidence="2">
    <name type="scientific">Physcomitrium patens</name>
    <name type="common">Spreading-leaved earth moss</name>
    <name type="synonym">Physcomitrella patens</name>
    <dbReference type="NCBI Taxonomy" id="3218"/>
    <lineage>
        <taxon>Eukaryota</taxon>
        <taxon>Viridiplantae</taxon>
        <taxon>Streptophyta</taxon>
        <taxon>Embryophyta</taxon>
        <taxon>Bryophyta</taxon>
        <taxon>Bryophytina</taxon>
        <taxon>Bryopsida</taxon>
        <taxon>Funariidae</taxon>
        <taxon>Funariales</taxon>
        <taxon>Funariaceae</taxon>
        <taxon>Physcomitrium</taxon>
    </lineage>
</organism>
<accession>A0A2K1IAD4</accession>
<keyword evidence="4" id="KW-1185">Reference proteome</keyword>
<dbReference type="AlphaFoldDB" id="A0A2K1IAD4"/>
<evidence type="ECO:0000313" key="3">
    <source>
        <dbReference type="EnsemblPlants" id="Pp3c27_2520V3.1"/>
    </source>
</evidence>
<dbReference type="Proteomes" id="UP000006727">
    <property type="component" value="Chromosome 27"/>
</dbReference>
<keyword evidence="1" id="KW-1133">Transmembrane helix</keyword>